<reference evidence="1 2" key="1">
    <citation type="submission" date="2018-11" db="EMBL/GenBank/DDBJ databases">
        <title>Sequencing Av. paragallinarum serogroups.</title>
        <authorList>
            <person name="Hellmuth J.E."/>
            <person name="Boucher C.E."/>
            <person name="Cason E.D."/>
        </authorList>
    </citation>
    <scope>NUCLEOTIDE SEQUENCE [LARGE SCALE GENOMIC DNA]</scope>
    <source>
        <strain evidence="1 2">SA-3</strain>
    </source>
</reference>
<evidence type="ECO:0000313" key="2">
    <source>
        <dbReference type="Proteomes" id="UP000294229"/>
    </source>
</evidence>
<proteinExistence type="predicted"/>
<protein>
    <recommendedName>
        <fullName evidence="3">Phage Tail Protein X</fullName>
    </recommendedName>
</protein>
<evidence type="ECO:0000313" key="1">
    <source>
        <dbReference type="EMBL" id="RZN60815.1"/>
    </source>
</evidence>
<accession>A0A8B3TBY4</accession>
<evidence type="ECO:0008006" key="3">
    <source>
        <dbReference type="Google" id="ProtNLM"/>
    </source>
</evidence>
<dbReference type="RefSeq" id="WP_130238554.1">
    <property type="nucleotide sequence ID" value="NZ_RQXS01000006.1"/>
</dbReference>
<dbReference type="InterPro" id="IPR008861">
    <property type="entry name" value="GpX-like"/>
</dbReference>
<dbReference type="Pfam" id="PF05489">
    <property type="entry name" value="Phage_tail_X"/>
    <property type="match status" value="1"/>
</dbReference>
<name>A0A8B3TBY4_AVIPA</name>
<dbReference type="Proteomes" id="UP000294229">
    <property type="component" value="Unassembled WGS sequence"/>
</dbReference>
<sequence>MMQTVIKHIAKLGERWDSLAYYYYGDPLAYSRIIDANPHLSFYEVLPMGVTVYIPVLRVQSTQNDAMPPWLRGNNG</sequence>
<comment type="caution">
    <text evidence="1">The sequence shown here is derived from an EMBL/GenBank/DDBJ whole genome shotgun (WGS) entry which is preliminary data.</text>
</comment>
<dbReference type="AlphaFoldDB" id="A0A8B3TBY4"/>
<dbReference type="EMBL" id="RQXS01000006">
    <property type="protein sequence ID" value="RZN60815.1"/>
    <property type="molecule type" value="Genomic_DNA"/>
</dbReference>
<gene>
    <name evidence="1" type="ORF">EIG79_02690</name>
</gene>
<organism evidence="1 2">
    <name type="scientific">Avibacterium paragallinarum</name>
    <name type="common">Haemophilus gallinarum</name>
    <dbReference type="NCBI Taxonomy" id="728"/>
    <lineage>
        <taxon>Bacteria</taxon>
        <taxon>Pseudomonadati</taxon>
        <taxon>Pseudomonadota</taxon>
        <taxon>Gammaproteobacteria</taxon>
        <taxon>Pasteurellales</taxon>
        <taxon>Pasteurellaceae</taxon>
        <taxon>Avibacterium</taxon>
    </lineage>
</organism>